<dbReference type="Proteomes" id="UP000626026">
    <property type="component" value="Unassembled WGS sequence"/>
</dbReference>
<organism evidence="9 10">
    <name type="scientific">Teichococcus aerophilus</name>
    <dbReference type="NCBI Taxonomy" id="1224513"/>
    <lineage>
        <taxon>Bacteria</taxon>
        <taxon>Pseudomonadati</taxon>
        <taxon>Pseudomonadota</taxon>
        <taxon>Alphaproteobacteria</taxon>
        <taxon>Acetobacterales</taxon>
        <taxon>Roseomonadaceae</taxon>
        <taxon>Roseomonas</taxon>
    </lineage>
</organism>
<dbReference type="PRINTS" id="PR02008">
    <property type="entry name" value="RCMTFAMILY"/>
</dbReference>
<name>A0ABR7RMQ8_9PROT</name>
<evidence type="ECO:0000256" key="2">
    <source>
        <dbReference type="ARBA" id="ARBA00022603"/>
    </source>
</evidence>
<dbReference type="InterPro" id="IPR029063">
    <property type="entry name" value="SAM-dependent_MTases_sf"/>
</dbReference>
<dbReference type="InterPro" id="IPR023267">
    <property type="entry name" value="RCMT"/>
</dbReference>
<feature type="binding site" evidence="6">
    <location>
        <position position="311"/>
    </location>
    <ligand>
        <name>S-adenosyl-L-methionine</name>
        <dbReference type="ChEBI" id="CHEBI:59789"/>
    </ligand>
</feature>
<feature type="binding site" evidence="6">
    <location>
        <position position="327"/>
    </location>
    <ligand>
        <name>S-adenosyl-L-methionine</name>
        <dbReference type="ChEBI" id="CHEBI:59789"/>
    </ligand>
</feature>
<evidence type="ECO:0000256" key="4">
    <source>
        <dbReference type="ARBA" id="ARBA00022691"/>
    </source>
</evidence>
<dbReference type="CDD" id="cd02440">
    <property type="entry name" value="AdoMet_MTases"/>
    <property type="match status" value="1"/>
</dbReference>
<dbReference type="InterPro" id="IPR001678">
    <property type="entry name" value="MeTrfase_RsmB-F_NOP2_dom"/>
</dbReference>
<dbReference type="PROSITE" id="PS01153">
    <property type="entry name" value="NOL1_NOP2_SUN"/>
    <property type="match status" value="1"/>
</dbReference>
<feature type="domain" description="SAM-dependent MTase RsmB/NOP-type" evidence="8">
    <location>
        <begin position="172"/>
        <end position="445"/>
    </location>
</feature>
<proteinExistence type="inferred from homology"/>
<evidence type="ECO:0000256" key="3">
    <source>
        <dbReference type="ARBA" id="ARBA00022679"/>
    </source>
</evidence>
<reference evidence="9 10" key="1">
    <citation type="journal article" date="2013" name="Int. J. Syst. Evol. Microbiol.">
        <title>Roseomonas aerophila sp. nov., isolated from air.</title>
        <authorList>
            <person name="Kim S.J."/>
            <person name="Weon H.Y."/>
            <person name="Ahn J.H."/>
            <person name="Hong S.B."/>
            <person name="Seok S.J."/>
            <person name="Whang K.S."/>
            <person name="Kwon S.W."/>
        </authorList>
    </citation>
    <scope>NUCLEOTIDE SEQUENCE [LARGE SCALE GENOMIC DNA]</scope>
    <source>
        <strain evidence="9 10">NBRC 108923</strain>
    </source>
</reference>
<protein>
    <submittedName>
        <fullName evidence="9">Methyltransferase domain-containing protein</fullName>
    </submittedName>
</protein>
<feature type="compositionally biased region" description="Low complexity" evidence="7">
    <location>
        <begin position="19"/>
        <end position="40"/>
    </location>
</feature>
<dbReference type="EMBL" id="JACTVA010000016">
    <property type="protein sequence ID" value="MBC9207382.1"/>
    <property type="molecule type" value="Genomic_DNA"/>
</dbReference>
<dbReference type="GO" id="GO:0032259">
    <property type="term" value="P:methylation"/>
    <property type="evidence" value="ECO:0007669"/>
    <property type="project" value="UniProtKB-KW"/>
</dbReference>
<dbReference type="InterPro" id="IPR018314">
    <property type="entry name" value="RsmB/NOL1/NOP2-like_CS"/>
</dbReference>
<keyword evidence="5 6" id="KW-0694">RNA-binding</keyword>
<keyword evidence="10" id="KW-1185">Reference proteome</keyword>
<sequence length="445" mass="47262">MKPPAAPPSAPPHGRRPDQNGPQGRPARGRRPATTPRNPTRVAALALLTAVLDRHRAMEEALDALPPSDPRDRAAAHRIAAAVLRRLGSLDAVLEPLLRREPPPEVQHVLRIGAAELLLLNTPPHAAVASCVDLVPRPFAGLVNAVLRKVAAEGPQTLEDLDGERLDTPGWLWTAWQKAYGTRVRAIARSHRSPAPLDLSLKPGTELPEGAVLLPNGTARLPAGTRITELPAFIDGTAWAQDAAAALPARLLHVTPGLAVADLCAAPGGKTAQLAAAGADVVAVERDPTRILRLRENLARLGLDARVVQGDAAEWDPGTRFDAILLDAPCSATGTIRRHPDVPYLKRPTDVPSLAGLQKPLLAHAATLLAPGGRLVFATCSLQPEEGEAQAANPPAGLVPDPIRPEEVPGLERAITHEGWLRTTPDMWEAEGGMDGFFIARFRKG</sequence>
<dbReference type="Pfam" id="PF01029">
    <property type="entry name" value="NusB"/>
    <property type="match status" value="1"/>
</dbReference>
<keyword evidence="4 6" id="KW-0949">S-adenosyl-L-methionine</keyword>
<evidence type="ECO:0000313" key="10">
    <source>
        <dbReference type="Proteomes" id="UP000626026"/>
    </source>
</evidence>
<dbReference type="PANTHER" id="PTHR22807">
    <property type="entry name" value="NOP2 YEAST -RELATED NOL1/NOP2/FMU SUN DOMAIN-CONTAINING"/>
    <property type="match status" value="1"/>
</dbReference>
<dbReference type="Pfam" id="PF01189">
    <property type="entry name" value="Methyltr_RsmB-F"/>
    <property type="match status" value="1"/>
</dbReference>
<evidence type="ECO:0000256" key="1">
    <source>
        <dbReference type="ARBA" id="ARBA00007494"/>
    </source>
</evidence>
<keyword evidence="2 6" id="KW-0489">Methyltransferase</keyword>
<dbReference type="InterPro" id="IPR049560">
    <property type="entry name" value="MeTrfase_RsmB-F_NOP2_cat"/>
</dbReference>
<accession>A0ABR7RMQ8</accession>
<dbReference type="Gene3D" id="1.10.940.10">
    <property type="entry name" value="NusB-like"/>
    <property type="match status" value="1"/>
</dbReference>
<feature type="binding site" evidence="6">
    <location>
        <position position="285"/>
    </location>
    <ligand>
        <name>S-adenosyl-L-methionine</name>
        <dbReference type="ChEBI" id="CHEBI:59789"/>
    </ligand>
</feature>
<dbReference type="PROSITE" id="PS51686">
    <property type="entry name" value="SAM_MT_RSMB_NOP"/>
    <property type="match status" value="1"/>
</dbReference>
<dbReference type="RefSeq" id="WP_187784545.1">
    <property type="nucleotide sequence ID" value="NZ_JACTVA010000016.1"/>
</dbReference>
<evidence type="ECO:0000256" key="7">
    <source>
        <dbReference type="SAM" id="MobiDB-lite"/>
    </source>
</evidence>
<evidence type="ECO:0000256" key="6">
    <source>
        <dbReference type="PROSITE-ProRule" id="PRU01023"/>
    </source>
</evidence>
<evidence type="ECO:0000256" key="5">
    <source>
        <dbReference type="ARBA" id="ARBA00022884"/>
    </source>
</evidence>
<evidence type="ECO:0000313" key="9">
    <source>
        <dbReference type="EMBL" id="MBC9207382.1"/>
    </source>
</evidence>
<gene>
    <name evidence="9" type="ORF">IBL26_11085</name>
</gene>
<evidence type="ECO:0000259" key="8">
    <source>
        <dbReference type="PROSITE" id="PS51686"/>
    </source>
</evidence>
<feature type="region of interest" description="Disordered" evidence="7">
    <location>
        <begin position="1"/>
        <end position="40"/>
    </location>
</feature>
<feature type="compositionally biased region" description="Pro residues" evidence="7">
    <location>
        <begin position="1"/>
        <end position="11"/>
    </location>
</feature>
<dbReference type="PANTHER" id="PTHR22807:SF61">
    <property type="entry name" value="NOL1_NOP2_SUN FAMILY PROTEIN _ ANTITERMINATION NUSB DOMAIN-CONTAINING PROTEIN"/>
    <property type="match status" value="1"/>
</dbReference>
<dbReference type="InterPro" id="IPR035926">
    <property type="entry name" value="NusB-like_sf"/>
</dbReference>
<dbReference type="SUPFAM" id="SSF48013">
    <property type="entry name" value="NusB-like"/>
    <property type="match status" value="1"/>
</dbReference>
<dbReference type="SUPFAM" id="SSF53335">
    <property type="entry name" value="S-adenosyl-L-methionine-dependent methyltransferases"/>
    <property type="match status" value="1"/>
</dbReference>
<dbReference type="InterPro" id="IPR006027">
    <property type="entry name" value="NusB_RsmB_TIM44"/>
</dbReference>
<dbReference type="Gene3D" id="3.40.50.150">
    <property type="entry name" value="Vaccinia Virus protein VP39"/>
    <property type="match status" value="1"/>
</dbReference>
<feature type="binding site" evidence="6">
    <location>
        <begin position="264"/>
        <end position="270"/>
    </location>
    <ligand>
        <name>S-adenosyl-L-methionine</name>
        <dbReference type="ChEBI" id="CHEBI:59789"/>
    </ligand>
</feature>
<keyword evidence="3 6" id="KW-0808">Transferase</keyword>
<feature type="active site" description="Nucleophile" evidence="6">
    <location>
        <position position="380"/>
    </location>
</feature>
<comment type="caution">
    <text evidence="9">The sequence shown here is derived from an EMBL/GenBank/DDBJ whole genome shotgun (WGS) entry which is preliminary data.</text>
</comment>
<dbReference type="GO" id="GO:0008168">
    <property type="term" value="F:methyltransferase activity"/>
    <property type="evidence" value="ECO:0007669"/>
    <property type="project" value="UniProtKB-KW"/>
</dbReference>
<comment type="similarity">
    <text evidence="1 6">Belongs to the class I-like SAM-binding methyltransferase superfamily. RsmB/NOP family.</text>
</comment>